<organism evidence="1 2">
    <name type="scientific">Elysia crispata</name>
    <name type="common">lettuce slug</name>
    <dbReference type="NCBI Taxonomy" id="231223"/>
    <lineage>
        <taxon>Eukaryota</taxon>
        <taxon>Metazoa</taxon>
        <taxon>Spiralia</taxon>
        <taxon>Lophotrochozoa</taxon>
        <taxon>Mollusca</taxon>
        <taxon>Gastropoda</taxon>
        <taxon>Heterobranchia</taxon>
        <taxon>Euthyneura</taxon>
        <taxon>Panpulmonata</taxon>
        <taxon>Sacoglossa</taxon>
        <taxon>Placobranchoidea</taxon>
        <taxon>Plakobranchidae</taxon>
        <taxon>Elysia</taxon>
    </lineage>
</organism>
<dbReference type="AlphaFoldDB" id="A0AAE1AD07"/>
<keyword evidence="2" id="KW-1185">Reference proteome</keyword>
<sequence>MSVCKSLSTASILILAEKADSAGRWTLDVAGHAIELRLDDRTVTQHWSTLDRCHAEVNKLSLSSGPGIARWLDINVRTAWTACKPHREKGREAASLRLDIVQEEKFDLSQQRINLTILDVDPQLHSRCEARAGPNALEIYGQVTVCGLCVTLQDSQLQTLRPKTSEQFSKLTKRLQEGQSEERFSRFPVPPELRYFSRDSCSLYLSVPPLIPQVTSPGCQSSSATSPQVVRGLQLEHRHQYKGSRHKLIPMTLTSSLSLFCFFKPLCVASHASSRGDPEDAAVLCWSKASSRPTGQLGTDSVTADTLVRYWGQRSNRSGQKNRGGRRGCVCMEGENTVGQLHGKTEPVSALGRGKQCVINSIMTIKGKSKEEGRSVPQ</sequence>
<proteinExistence type="predicted"/>
<evidence type="ECO:0000313" key="2">
    <source>
        <dbReference type="Proteomes" id="UP001283361"/>
    </source>
</evidence>
<gene>
    <name evidence="1" type="ORF">RRG08_020480</name>
</gene>
<name>A0AAE1AD07_9GAST</name>
<dbReference type="EMBL" id="JAWDGP010002203">
    <property type="protein sequence ID" value="KAK3784796.1"/>
    <property type="molecule type" value="Genomic_DNA"/>
</dbReference>
<protein>
    <submittedName>
        <fullName evidence="1">Uncharacterized protein</fullName>
    </submittedName>
</protein>
<dbReference type="Proteomes" id="UP001283361">
    <property type="component" value="Unassembled WGS sequence"/>
</dbReference>
<accession>A0AAE1AD07</accession>
<evidence type="ECO:0000313" key="1">
    <source>
        <dbReference type="EMBL" id="KAK3784796.1"/>
    </source>
</evidence>
<comment type="caution">
    <text evidence="1">The sequence shown here is derived from an EMBL/GenBank/DDBJ whole genome shotgun (WGS) entry which is preliminary data.</text>
</comment>
<reference evidence="1" key="1">
    <citation type="journal article" date="2023" name="G3 (Bethesda)">
        <title>A reference genome for the long-term kleptoplast-retaining sea slug Elysia crispata morphotype clarki.</title>
        <authorList>
            <person name="Eastman K.E."/>
            <person name="Pendleton A.L."/>
            <person name="Shaikh M.A."/>
            <person name="Suttiyut T."/>
            <person name="Ogas R."/>
            <person name="Tomko P."/>
            <person name="Gavelis G."/>
            <person name="Widhalm J.R."/>
            <person name="Wisecaver J.H."/>
        </authorList>
    </citation>
    <scope>NUCLEOTIDE SEQUENCE</scope>
    <source>
        <strain evidence="1">ECLA1</strain>
    </source>
</reference>